<dbReference type="GeneID" id="64695642"/>
<dbReference type="RefSeq" id="XP_041296630.1">
    <property type="nucleotide sequence ID" value="XM_041433383.1"/>
</dbReference>
<evidence type="ECO:0000313" key="3">
    <source>
        <dbReference type="Proteomes" id="UP000823399"/>
    </source>
</evidence>
<accession>A0A9P7FD85</accession>
<dbReference type="AlphaFoldDB" id="A0A9P7FD85"/>
<evidence type="ECO:0000313" key="2">
    <source>
        <dbReference type="EMBL" id="KAG2114682.1"/>
    </source>
</evidence>
<gene>
    <name evidence="2" type="ORF">F5147DRAFT_649845</name>
</gene>
<feature type="region of interest" description="Disordered" evidence="1">
    <location>
        <begin position="74"/>
        <end position="97"/>
    </location>
</feature>
<dbReference type="EMBL" id="JABBWM010000009">
    <property type="protein sequence ID" value="KAG2114682.1"/>
    <property type="molecule type" value="Genomic_DNA"/>
</dbReference>
<protein>
    <submittedName>
        <fullName evidence="2">Uncharacterized protein</fullName>
    </submittedName>
</protein>
<name>A0A9P7FD85_9AGAM</name>
<organism evidence="2 3">
    <name type="scientific">Suillus discolor</name>
    <dbReference type="NCBI Taxonomy" id="1912936"/>
    <lineage>
        <taxon>Eukaryota</taxon>
        <taxon>Fungi</taxon>
        <taxon>Dikarya</taxon>
        <taxon>Basidiomycota</taxon>
        <taxon>Agaricomycotina</taxon>
        <taxon>Agaricomycetes</taxon>
        <taxon>Agaricomycetidae</taxon>
        <taxon>Boletales</taxon>
        <taxon>Suillineae</taxon>
        <taxon>Suillaceae</taxon>
        <taxon>Suillus</taxon>
    </lineage>
</organism>
<dbReference type="Proteomes" id="UP000823399">
    <property type="component" value="Unassembled WGS sequence"/>
</dbReference>
<dbReference type="OrthoDB" id="2693366at2759"/>
<reference evidence="2" key="1">
    <citation type="journal article" date="2020" name="New Phytol.">
        <title>Comparative genomics reveals dynamic genome evolution in host specialist ectomycorrhizal fungi.</title>
        <authorList>
            <person name="Lofgren L.A."/>
            <person name="Nguyen N.H."/>
            <person name="Vilgalys R."/>
            <person name="Ruytinx J."/>
            <person name="Liao H.L."/>
            <person name="Branco S."/>
            <person name="Kuo A."/>
            <person name="LaButti K."/>
            <person name="Lipzen A."/>
            <person name="Andreopoulos W."/>
            <person name="Pangilinan J."/>
            <person name="Riley R."/>
            <person name="Hundley H."/>
            <person name="Na H."/>
            <person name="Barry K."/>
            <person name="Grigoriev I.V."/>
            <person name="Stajich J.E."/>
            <person name="Kennedy P.G."/>
        </authorList>
    </citation>
    <scope>NUCLEOTIDE SEQUENCE</scope>
    <source>
        <strain evidence="2">FC423</strain>
    </source>
</reference>
<keyword evidence="3" id="KW-1185">Reference proteome</keyword>
<comment type="caution">
    <text evidence="2">The sequence shown here is derived from an EMBL/GenBank/DDBJ whole genome shotgun (WGS) entry which is preliminary data.</text>
</comment>
<evidence type="ECO:0000256" key="1">
    <source>
        <dbReference type="SAM" id="MobiDB-lite"/>
    </source>
</evidence>
<proteinExistence type="predicted"/>
<sequence>MLFLFSSIRMQMMQQSVFPIARDMKKVCKGRTGKACTACEQLCSNLHDVTDASGTESESSDLLDDVIVLDHKPSNWIDSSPGKSKKRRREEDSDDEVIILDDKPADWIDRQKRRHQD</sequence>